<comment type="caution">
    <text evidence="2">The sequence shown here is derived from an EMBL/GenBank/DDBJ whole genome shotgun (WGS) entry which is preliminary data.</text>
</comment>
<organism evidence="2 3">
    <name type="scientific">Mycobacterium helveticum</name>
    <dbReference type="NCBI Taxonomy" id="2592811"/>
    <lineage>
        <taxon>Bacteria</taxon>
        <taxon>Bacillati</taxon>
        <taxon>Actinomycetota</taxon>
        <taxon>Actinomycetes</taxon>
        <taxon>Mycobacteriales</taxon>
        <taxon>Mycobacteriaceae</taxon>
        <taxon>Mycobacterium</taxon>
    </lineage>
</organism>
<name>A0A557WXD1_9MYCO</name>
<gene>
    <name evidence="2" type="ORF">FPZ47_26055</name>
</gene>
<dbReference type="EMBL" id="VMQU01000198">
    <property type="protein sequence ID" value="TVS77897.1"/>
    <property type="molecule type" value="Genomic_DNA"/>
</dbReference>
<sequence length="37" mass="3549">PPPGDPAPPPDVPAVLVDDTAPDMPAPPPGELPPAGS</sequence>
<reference evidence="2 3" key="1">
    <citation type="submission" date="2019-07" db="EMBL/GenBank/DDBJ databases">
        <title>New Mycobacterium species.</title>
        <authorList>
            <person name="Tortoli E."/>
            <person name="Ghielmetti G."/>
            <person name="Friedel U."/>
            <person name="Trovato A."/>
        </authorList>
    </citation>
    <scope>NUCLEOTIDE SEQUENCE [LARGE SCALE GENOMIC DNA]</scope>
    <source>
        <strain evidence="2 3">16-83</strain>
    </source>
</reference>
<feature type="region of interest" description="Disordered" evidence="1">
    <location>
        <begin position="1"/>
        <end position="37"/>
    </location>
</feature>
<keyword evidence="3" id="KW-1185">Reference proteome</keyword>
<evidence type="ECO:0000313" key="3">
    <source>
        <dbReference type="Proteomes" id="UP000320513"/>
    </source>
</evidence>
<dbReference type="AlphaFoldDB" id="A0A557WXD1"/>
<accession>A0A557WXD1</accession>
<evidence type="ECO:0000313" key="2">
    <source>
        <dbReference type="EMBL" id="TVS77897.1"/>
    </source>
</evidence>
<feature type="compositionally biased region" description="Low complexity" evidence="1">
    <location>
        <begin position="13"/>
        <end position="23"/>
    </location>
</feature>
<dbReference type="Proteomes" id="UP000320513">
    <property type="component" value="Unassembled WGS sequence"/>
</dbReference>
<feature type="compositionally biased region" description="Pro residues" evidence="1">
    <location>
        <begin position="24"/>
        <end position="37"/>
    </location>
</feature>
<feature type="non-terminal residue" evidence="2">
    <location>
        <position position="1"/>
    </location>
</feature>
<protein>
    <submittedName>
        <fullName evidence="2">Resuscitation-promoting factor RpfA</fullName>
    </submittedName>
</protein>
<evidence type="ECO:0000256" key="1">
    <source>
        <dbReference type="SAM" id="MobiDB-lite"/>
    </source>
</evidence>
<feature type="compositionally biased region" description="Pro residues" evidence="1">
    <location>
        <begin position="1"/>
        <end position="12"/>
    </location>
</feature>
<proteinExistence type="predicted"/>